<keyword evidence="8" id="KW-0234">DNA repair</keyword>
<dbReference type="PANTHER" id="PTHR31212:SF4">
    <property type="entry name" value="ALPHA-KETOGLUTARATE-DEPENDENT DIOXYGENASE ALKB HOMOLOG 3"/>
    <property type="match status" value="1"/>
</dbReference>
<keyword evidence="6" id="KW-0560">Oxidoreductase</keyword>
<dbReference type="GO" id="GO:0016787">
    <property type="term" value="F:hydrolase activity"/>
    <property type="evidence" value="ECO:0007669"/>
    <property type="project" value="UniProtKB-ARBA"/>
</dbReference>
<dbReference type="GO" id="GO:0032451">
    <property type="term" value="F:demethylase activity"/>
    <property type="evidence" value="ECO:0007669"/>
    <property type="project" value="UniProtKB-ARBA"/>
</dbReference>
<keyword evidence="7" id="KW-0408">Iron</keyword>
<dbReference type="FunFam" id="2.60.120.590:FF:000004">
    <property type="entry name" value="DNA oxidative demethylase ALKBH2"/>
    <property type="match status" value="1"/>
</dbReference>
<dbReference type="Proteomes" id="UP000228987">
    <property type="component" value="Unassembled WGS sequence"/>
</dbReference>
<dbReference type="EMBL" id="NVWI01000002">
    <property type="protein sequence ID" value="PCJ42799.1"/>
    <property type="molecule type" value="Genomic_DNA"/>
</dbReference>
<evidence type="ECO:0000256" key="4">
    <source>
        <dbReference type="ARBA" id="ARBA00022842"/>
    </source>
</evidence>
<proteinExistence type="predicted"/>
<protein>
    <submittedName>
        <fullName evidence="10">Alpha-ketoglutarate-dependent dioxygenase AlkB</fullName>
    </submittedName>
</protein>
<organism evidence="10 11">
    <name type="scientific">SAR86 cluster bacterium</name>
    <dbReference type="NCBI Taxonomy" id="2030880"/>
    <lineage>
        <taxon>Bacteria</taxon>
        <taxon>Pseudomonadati</taxon>
        <taxon>Pseudomonadota</taxon>
        <taxon>Gammaproteobacteria</taxon>
        <taxon>SAR86 cluster</taxon>
    </lineage>
</organism>
<evidence type="ECO:0000256" key="2">
    <source>
        <dbReference type="ARBA" id="ARBA00022723"/>
    </source>
</evidence>
<evidence type="ECO:0000256" key="1">
    <source>
        <dbReference type="ARBA" id="ARBA00001954"/>
    </source>
</evidence>
<dbReference type="InterPro" id="IPR027450">
    <property type="entry name" value="AlkB-like"/>
</dbReference>
<evidence type="ECO:0000256" key="5">
    <source>
        <dbReference type="ARBA" id="ARBA00022964"/>
    </source>
</evidence>
<name>A0A2A5CG03_9GAMM</name>
<dbReference type="PANTHER" id="PTHR31212">
    <property type="entry name" value="ALPHA-KETOGLUTARATE-DEPENDENT DIOXYGENASE ALKB HOMOLOG 3"/>
    <property type="match status" value="1"/>
</dbReference>
<evidence type="ECO:0000256" key="7">
    <source>
        <dbReference type="ARBA" id="ARBA00023004"/>
    </source>
</evidence>
<keyword evidence="3" id="KW-0227">DNA damage</keyword>
<dbReference type="InterPro" id="IPR005123">
    <property type="entry name" value="Oxoglu/Fe-dep_dioxygenase_dom"/>
</dbReference>
<evidence type="ECO:0000256" key="6">
    <source>
        <dbReference type="ARBA" id="ARBA00023002"/>
    </source>
</evidence>
<dbReference type="SUPFAM" id="SSF51197">
    <property type="entry name" value="Clavaminate synthase-like"/>
    <property type="match status" value="1"/>
</dbReference>
<evidence type="ECO:0000259" key="9">
    <source>
        <dbReference type="PROSITE" id="PS51471"/>
    </source>
</evidence>
<comment type="cofactor">
    <cofactor evidence="1">
        <name>Fe(2+)</name>
        <dbReference type="ChEBI" id="CHEBI:29033"/>
    </cofactor>
</comment>
<reference evidence="11" key="1">
    <citation type="submission" date="2017-08" db="EMBL/GenBank/DDBJ databases">
        <title>A dynamic microbial community with high functional redundancy inhabits the cold, oxic subseafloor aquifer.</title>
        <authorList>
            <person name="Tully B.J."/>
            <person name="Wheat C.G."/>
            <person name="Glazer B.T."/>
            <person name="Huber J.A."/>
        </authorList>
    </citation>
    <scope>NUCLEOTIDE SEQUENCE [LARGE SCALE GENOMIC DNA]</scope>
</reference>
<keyword evidence="4" id="KW-0460">Magnesium</keyword>
<dbReference type="InterPro" id="IPR037151">
    <property type="entry name" value="AlkB-like_sf"/>
</dbReference>
<feature type="domain" description="Fe2OG dioxygenase" evidence="9">
    <location>
        <begin position="105"/>
        <end position="203"/>
    </location>
</feature>
<evidence type="ECO:0000313" key="10">
    <source>
        <dbReference type="EMBL" id="PCJ42799.1"/>
    </source>
</evidence>
<dbReference type="GO" id="GO:0046872">
    <property type="term" value="F:metal ion binding"/>
    <property type="evidence" value="ECO:0007669"/>
    <property type="project" value="UniProtKB-KW"/>
</dbReference>
<evidence type="ECO:0000256" key="3">
    <source>
        <dbReference type="ARBA" id="ARBA00022763"/>
    </source>
</evidence>
<dbReference type="InterPro" id="IPR032854">
    <property type="entry name" value="ALKBH3"/>
</dbReference>
<dbReference type="GO" id="GO:0006307">
    <property type="term" value="P:DNA alkylation repair"/>
    <property type="evidence" value="ECO:0007669"/>
    <property type="project" value="InterPro"/>
</dbReference>
<keyword evidence="5 10" id="KW-0223">Dioxygenase</keyword>
<evidence type="ECO:0000313" key="11">
    <source>
        <dbReference type="Proteomes" id="UP000228987"/>
    </source>
</evidence>
<comment type="caution">
    <text evidence="10">The sequence shown here is derived from an EMBL/GenBank/DDBJ whole genome shotgun (WGS) entry which is preliminary data.</text>
</comment>
<sequence>MEDLFPQSNQQAISLTQHLGSLTCYPGWLSPSESRQYFQLFYKELAWKTETLLMAGKKMQSPRLVAWYGDEGEIYRYSGTRYKALPWHPALHKIKEKLNSEFSAPINSVLTNLYRNGKDSVGWHADSEIELGKQPIIFSLSLGASRYFDYRLQGKSESKQRIELHAGTLLIMQGNFQQYWQHQVPKQLKITEPRINLTFRYINKANKQNK</sequence>
<dbReference type="GO" id="GO:0016705">
    <property type="term" value="F:oxidoreductase activity, acting on paired donors, with incorporation or reduction of molecular oxygen"/>
    <property type="evidence" value="ECO:0007669"/>
    <property type="project" value="UniProtKB-ARBA"/>
</dbReference>
<gene>
    <name evidence="10" type="ORF">COA71_04665</name>
</gene>
<keyword evidence="2" id="KW-0479">Metal-binding</keyword>
<dbReference type="PROSITE" id="PS51471">
    <property type="entry name" value="FE2OG_OXY"/>
    <property type="match status" value="1"/>
</dbReference>
<evidence type="ECO:0000256" key="8">
    <source>
        <dbReference type="ARBA" id="ARBA00023204"/>
    </source>
</evidence>
<dbReference type="Pfam" id="PF13532">
    <property type="entry name" value="2OG-FeII_Oxy_2"/>
    <property type="match status" value="1"/>
</dbReference>
<dbReference type="Gene3D" id="2.60.120.590">
    <property type="entry name" value="Alpha-ketoglutarate-dependent dioxygenase AlkB-like"/>
    <property type="match status" value="1"/>
</dbReference>
<dbReference type="GO" id="GO:0140097">
    <property type="term" value="F:catalytic activity, acting on DNA"/>
    <property type="evidence" value="ECO:0007669"/>
    <property type="project" value="UniProtKB-ARBA"/>
</dbReference>
<dbReference type="GO" id="GO:0051213">
    <property type="term" value="F:dioxygenase activity"/>
    <property type="evidence" value="ECO:0007669"/>
    <property type="project" value="UniProtKB-KW"/>
</dbReference>
<dbReference type="AlphaFoldDB" id="A0A2A5CG03"/>
<accession>A0A2A5CG03</accession>